<dbReference type="KEGG" id="kcm:ABWK59_24525"/>
<dbReference type="AlphaFoldDB" id="A0AAU8K106"/>
<dbReference type="EMBL" id="CP159872">
    <property type="protein sequence ID" value="XCM81840.1"/>
    <property type="molecule type" value="Genomic_DNA"/>
</dbReference>
<evidence type="ECO:0000313" key="3">
    <source>
        <dbReference type="EMBL" id="XCM81840.1"/>
    </source>
</evidence>
<dbReference type="InterPro" id="IPR036388">
    <property type="entry name" value="WH-like_DNA-bd_sf"/>
</dbReference>
<dbReference type="Gene3D" id="1.10.10.10">
    <property type="entry name" value="Winged helix-like DNA-binding domain superfamily/Winged helix DNA-binding domain"/>
    <property type="match status" value="1"/>
</dbReference>
<name>A0AAU8K106_9ACTN</name>
<dbReference type="Pfam" id="PF12802">
    <property type="entry name" value="MarR_2"/>
    <property type="match status" value="1"/>
</dbReference>
<evidence type="ECO:0000259" key="2">
    <source>
        <dbReference type="PROSITE" id="PS50995"/>
    </source>
</evidence>
<protein>
    <submittedName>
        <fullName evidence="3">MarR family winged helix-turn-helix transcriptional regulator</fullName>
    </submittedName>
</protein>
<feature type="compositionally biased region" description="Low complexity" evidence="1">
    <location>
        <begin position="1"/>
        <end position="16"/>
    </location>
</feature>
<dbReference type="RefSeq" id="WP_354642768.1">
    <property type="nucleotide sequence ID" value="NZ_CP159872.1"/>
</dbReference>
<feature type="region of interest" description="Disordered" evidence="1">
    <location>
        <begin position="1"/>
        <end position="22"/>
    </location>
</feature>
<dbReference type="GO" id="GO:0003700">
    <property type="term" value="F:DNA-binding transcription factor activity"/>
    <property type="evidence" value="ECO:0007669"/>
    <property type="project" value="InterPro"/>
</dbReference>
<dbReference type="GO" id="GO:0006950">
    <property type="term" value="P:response to stress"/>
    <property type="evidence" value="ECO:0007669"/>
    <property type="project" value="TreeGrafter"/>
</dbReference>
<dbReference type="SMART" id="SM00347">
    <property type="entry name" value="HTH_MARR"/>
    <property type="match status" value="1"/>
</dbReference>
<dbReference type="PRINTS" id="PR00598">
    <property type="entry name" value="HTHMARR"/>
</dbReference>
<proteinExistence type="predicted"/>
<dbReference type="InterPro" id="IPR039422">
    <property type="entry name" value="MarR/SlyA-like"/>
</dbReference>
<organism evidence="3">
    <name type="scientific">Kitasatospora camelliae</name>
    <dbReference type="NCBI Taxonomy" id="3156397"/>
    <lineage>
        <taxon>Bacteria</taxon>
        <taxon>Bacillati</taxon>
        <taxon>Actinomycetota</taxon>
        <taxon>Actinomycetes</taxon>
        <taxon>Kitasatosporales</taxon>
        <taxon>Streptomycetaceae</taxon>
        <taxon>Kitasatospora</taxon>
    </lineage>
</organism>
<reference evidence="3" key="1">
    <citation type="submission" date="2024-06" db="EMBL/GenBank/DDBJ databases">
        <title>The genome sequences of Kitasatospora sp. strain HUAS MG31.</title>
        <authorList>
            <person name="Mo P."/>
        </authorList>
    </citation>
    <scope>NUCLEOTIDE SEQUENCE</scope>
    <source>
        <strain evidence="3">HUAS MG31</strain>
    </source>
</reference>
<sequence>MDSAPGPATPDPDGSPTAPPPSLAGLSTYLLSRIGKESRSRLAGRLAERGLRLWHMAVLAALADFGPHVQRDLAVRLAIHPSDVAKVVEDLAAAGRVERTRDPADRRRVLVAVTPEGAAALAELRREAEAVQDDLLAPLDPAERALLAGMLTRVFDHLGPRAHPAE</sequence>
<dbReference type="PANTHER" id="PTHR33164:SF43">
    <property type="entry name" value="HTH-TYPE TRANSCRIPTIONAL REPRESSOR YETL"/>
    <property type="match status" value="1"/>
</dbReference>
<gene>
    <name evidence="3" type="ORF">ABWK59_24525</name>
</gene>
<dbReference type="SUPFAM" id="SSF46785">
    <property type="entry name" value="Winged helix' DNA-binding domain"/>
    <property type="match status" value="1"/>
</dbReference>
<accession>A0AAU8K106</accession>
<evidence type="ECO:0000256" key="1">
    <source>
        <dbReference type="SAM" id="MobiDB-lite"/>
    </source>
</evidence>
<dbReference type="PROSITE" id="PS50995">
    <property type="entry name" value="HTH_MARR_2"/>
    <property type="match status" value="1"/>
</dbReference>
<feature type="domain" description="HTH marR-type" evidence="2">
    <location>
        <begin position="24"/>
        <end position="156"/>
    </location>
</feature>
<dbReference type="InterPro" id="IPR036390">
    <property type="entry name" value="WH_DNA-bd_sf"/>
</dbReference>
<dbReference type="PANTHER" id="PTHR33164">
    <property type="entry name" value="TRANSCRIPTIONAL REGULATOR, MARR FAMILY"/>
    <property type="match status" value="1"/>
</dbReference>
<dbReference type="InterPro" id="IPR000835">
    <property type="entry name" value="HTH_MarR-typ"/>
</dbReference>